<dbReference type="VEuPathDB" id="FungiDB:JI435_156640"/>
<evidence type="ECO:0000256" key="1">
    <source>
        <dbReference type="SAM" id="MobiDB-lite"/>
    </source>
</evidence>
<sequence>MENSNMARIPADSFPRCSNVMRLLIKDANRREARRSTEKPEGDESRKGQLVGAAVV</sequence>
<organism evidence="2 3">
    <name type="scientific">Phaeosphaeria nodorum (strain SN15 / ATCC MYA-4574 / FGSC 10173)</name>
    <name type="common">Glume blotch fungus</name>
    <name type="synonym">Parastagonospora nodorum</name>
    <dbReference type="NCBI Taxonomy" id="321614"/>
    <lineage>
        <taxon>Eukaryota</taxon>
        <taxon>Fungi</taxon>
        <taxon>Dikarya</taxon>
        <taxon>Ascomycota</taxon>
        <taxon>Pezizomycotina</taxon>
        <taxon>Dothideomycetes</taxon>
        <taxon>Pleosporomycetidae</taxon>
        <taxon>Pleosporales</taxon>
        <taxon>Pleosporineae</taxon>
        <taxon>Phaeosphaeriaceae</taxon>
        <taxon>Parastagonospora</taxon>
    </lineage>
</organism>
<evidence type="ECO:0000313" key="3">
    <source>
        <dbReference type="Proteomes" id="UP000663193"/>
    </source>
</evidence>
<feature type="region of interest" description="Disordered" evidence="1">
    <location>
        <begin position="27"/>
        <end position="56"/>
    </location>
</feature>
<feature type="compositionally biased region" description="Basic and acidic residues" evidence="1">
    <location>
        <begin position="27"/>
        <end position="47"/>
    </location>
</feature>
<dbReference type="AlphaFoldDB" id="A0A7U2HZI8"/>
<evidence type="ECO:0000313" key="2">
    <source>
        <dbReference type="EMBL" id="QRC93822.1"/>
    </source>
</evidence>
<protein>
    <submittedName>
        <fullName evidence="2">Uncharacterized protein</fullName>
    </submittedName>
</protein>
<dbReference type="EMBL" id="CP069026">
    <property type="protein sequence ID" value="QRC93822.1"/>
    <property type="molecule type" value="Genomic_DNA"/>
</dbReference>
<dbReference type="Proteomes" id="UP000663193">
    <property type="component" value="Chromosome 4"/>
</dbReference>
<reference evidence="3" key="1">
    <citation type="journal article" date="2021" name="BMC Genomics">
        <title>Chromosome-level genome assembly and manually-curated proteome of model necrotroph Parastagonospora nodorum Sn15 reveals a genome-wide trove of candidate effector homologs, and redundancy of virulence-related functions within an accessory chromosome.</title>
        <authorList>
            <person name="Bertazzoni S."/>
            <person name="Jones D.A.B."/>
            <person name="Phan H.T."/>
            <person name="Tan K.-C."/>
            <person name="Hane J.K."/>
        </authorList>
    </citation>
    <scope>NUCLEOTIDE SEQUENCE [LARGE SCALE GENOMIC DNA]</scope>
    <source>
        <strain evidence="3">SN15 / ATCC MYA-4574 / FGSC 10173)</strain>
    </source>
</reference>
<keyword evidence="3" id="KW-1185">Reference proteome</keyword>
<name>A0A7U2HZI8_PHANO</name>
<gene>
    <name evidence="2" type="ORF">JI435_156640</name>
</gene>
<proteinExistence type="predicted"/>
<accession>A0A7U2HZI8</accession>